<name>A0A4D6N312_VIGUN</name>
<dbReference type="EMBL" id="CP039353">
    <property type="protein sequence ID" value="QCE07221.1"/>
    <property type="molecule type" value="Genomic_DNA"/>
</dbReference>
<proteinExistence type="predicted"/>
<organism evidence="2 3">
    <name type="scientific">Vigna unguiculata</name>
    <name type="common">Cowpea</name>
    <dbReference type="NCBI Taxonomy" id="3917"/>
    <lineage>
        <taxon>Eukaryota</taxon>
        <taxon>Viridiplantae</taxon>
        <taxon>Streptophyta</taxon>
        <taxon>Embryophyta</taxon>
        <taxon>Tracheophyta</taxon>
        <taxon>Spermatophyta</taxon>
        <taxon>Magnoliopsida</taxon>
        <taxon>eudicotyledons</taxon>
        <taxon>Gunneridae</taxon>
        <taxon>Pentapetalae</taxon>
        <taxon>rosids</taxon>
        <taxon>fabids</taxon>
        <taxon>Fabales</taxon>
        <taxon>Fabaceae</taxon>
        <taxon>Papilionoideae</taxon>
        <taxon>50 kb inversion clade</taxon>
        <taxon>NPAAA clade</taxon>
        <taxon>indigoferoid/millettioid clade</taxon>
        <taxon>Phaseoleae</taxon>
        <taxon>Vigna</taxon>
    </lineage>
</organism>
<protein>
    <submittedName>
        <fullName evidence="2">Uncharacterized protein</fullName>
    </submittedName>
</protein>
<evidence type="ECO:0000313" key="2">
    <source>
        <dbReference type="EMBL" id="QCE07221.1"/>
    </source>
</evidence>
<reference evidence="2 3" key="1">
    <citation type="submission" date="2019-04" db="EMBL/GenBank/DDBJ databases">
        <title>An improved genome assembly and genetic linkage map for asparagus bean, Vigna unguiculata ssp. sesquipedialis.</title>
        <authorList>
            <person name="Xia Q."/>
            <person name="Zhang R."/>
            <person name="Dong Y."/>
        </authorList>
    </citation>
    <scope>NUCLEOTIDE SEQUENCE [LARGE SCALE GENOMIC DNA]</scope>
    <source>
        <tissue evidence="2">Leaf</tissue>
    </source>
</reference>
<accession>A0A4D6N312</accession>
<gene>
    <name evidence="2" type="ORF">DEO72_LG9g2238</name>
</gene>
<dbReference type="Proteomes" id="UP000501690">
    <property type="component" value="Linkage Group LG9"/>
</dbReference>
<evidence type="ECO:0000313" key="3">
    <source>
        <dbReference type="Proteomes" id="UP000501690"/>
    </source>
</evidence>
<feature type="region of interest" description="Disordered" evidence="1">
    <location>
        <begin position="1"/>
        <end position="22"/>
    </location>
</feature>
<evidence type="ECO:0000256" key="1">
    <source>
        <dbReference type="SAM" id="MobiDB-lite"/>
    </source>
</evidence>
<sequence length="165" mass="17807">MRRDAVPFPLTGVRRGGATGGGRRTFFGGGGRRWCRPFHGGRAAIPNLVLFSFQFLTHTDAFPFPLTGVRRGGATGGGRRSFFGGGGRRWCRPFHGGRAAIPNLVLFSFQFSTHTDAFPFPLTGVRHGGATGGGRRSFFGGGGRRWCRSFRGGRAAIPNLVLFSF</sequence>
<keyword evidence="3" id="KW-1185">Reference proteome</keyword>
<dbReference type="AlphaFoldDB" id="A0A4D6N312"/>